<keyword evidence="1" id="KW-0472">Membrane</keyword>
<protein>
    <submittedName>
        <fullName evidence="2">Uncharacterized protein</fullName>
    </submittedName>
</protein>
<evidence type="ECO:0000256" key="1">
    <source>
        <dbReference type="SAM" id="Phobius"/>
    </source>
</evidence>
<sequence>MFTAVLVLFAAISITRLIITIQGEGVEEATIWIAAVIVLVICAIVIAVVLGRARGLAAHVEKQRPGAHVVPAFTTAETVDQAQAAGAAASGMMPMGGSPVALAVSGDVVEVWLGRETQPRWVVRRTPGGARSTSGSYGARVITALEVTDGNAAVTVVPAYRPLRATGGKVGEDVERAVREIAVA</sequence>
<comment type="caution">
    <text evidence="2">The sequence shown here is derived from an EMBL/GenBank/DDBJ whole genome shotgun (WGS) entry which is preliminary data.</text>
</comment>
<keyword evidence="1" id="KW-0812">Transmembrane</keyword>
<name>A0A919KTC9_9MICO</name>
<feature type="transmembrane region" description="Helical" evidence="1">
    <location>
        <begin position="30"/>
        <end position="50"/>
    </location>
</feature>
<evidence type="ECO:0000313" key="3">
    <source>
        <dbReference type="Proteomes" id="UP000627369"/>
    </source>
</evidence>
<proteinExistence type="predicted"/>
<reference evidence="2" key="1">
    <citation type="journal article" date="2014" name="Int. J. Syst. Evol. Microbiol.">
        <title>Complete genome sequence of Corynebacterium casei LMG S-19264T (=DSM 44701T), isolated from a smear-ripened cheese.</title>
        <authorList>
            <consortium name="US DOE Joint Genome Institute (JGI-PGF)"/>
            <person name="Walter F."/>
            <person name="Albersmeier A."/>
            <person name="Kalinowski J."/>
            <person name="Ruckert C."/>
        </authorList>
    </citation>
    <scope>NUCLEOTIDE SEQUENCE</scope>
    <source>
        <strain evidence="2">CGMCC 4.7398</strain>
    </source>
</reference>
<evidence type="ECO:0000313" key="2">
    <source>
        <dbReference type="EMBL" id="GHH71844.1"/>
    </source>
</evidence>
<gene>
    <name evidence="2" type="ORF">GCM10017772_20420</name>
</gene>
<accession>A0A919KTC9</accession>
<dbReference type="EMBL" id="BNAS01000003">
    <property type="protein sequence ID" value="GHH71844.1"/>
    <property type="molecule type" value="Genomic_DNA"/>
</dbReference>
<keyword evidence="3" id="KW-1185">Reference proteome</keyword>
<organism evidence="2 3">
    <name type="scientific">Promicromonospora soli</name>
    <dbReference type="NCBI Taxonomy" id="2035533"/>
    <lineage>
        <taxon>Bacteria</taxon>
        <taxon>Bacillati</taxon>
        <taxon>Actinomycetota</taxon>
        <taxon>Actinomycetes</taxon>
        <taxon>Micrococcales</taxon>
        <taxon>Promicromonosporaceae</taxon>
        <taxon>Promicromonospora</taxon>
    </lineage>
</organism>
<dbReference type="AlphaFoldDB" id="A0A919KTC9"/>
<dbReference type="Proteomes" id="UP000627369">
    <property type="component" value="Unassembled WGS sequence"/>
</dbReference>
<reference evidence="2" key="2">
    <citation type="submission" date="2020-09" db="EMBL/GenBank/DDBJ databases">
        <authorList>
            <person name="Sun Q."/>
            <person name="Zhou Y."/>
        </authorList>
    </citation>
    <scope>NUCLEOTIDE SEQUENCE</scope>
    <source>
        <strain evidence="2">CGMCC 4.7398</strain>
    </source>
</reference>
<keyword evidence="1" id="KW-1133">Transmembrane helix</keyword>